<evidence type="ECO:0000256" key="1">
    <source>
        <dbReference type="ARBA" id="ARBA00007435"/>
    </source>
</evidence>
<keyword evidence="4" id="KW-1185">Reference proteome</keyword>
<dbReference type="GO" id="GO:0004519">
    <property type="term" value="F:endonuclease activity"/>
    <property type="evidence" value="ECO:0007669"/>
    <property type="project" value="UniProtKB-KW"/>
</dbReference>
<dbReference type="Gene3D" id="3.40.1440.10">
    <property type="entry name" value="GIY-YIG endonuclease"/>
    <property type="match status" value="1"/>
</dbReference>
<dbReference type="InterPro" id="IPR035901">
    <property type="entry name" value="GIY-YIG_endonuc_sf"/>
</dbReference>
<accession>A0A1T5LLG7</accession>
<dbReference type="InterPro" id="IPR000305">
    <property type="entry name" value="GIY-YIG_endonuc"/>
</dbReference>
<keyword evidence="3" id="KW-0378">Hydrolase</keyword>
<dbReference type="InterPro" id="IPR050190">
    <property type="entry name" value="UPF0213_domain"/>
</dbReference>
<sequence length="83" mass="10246">MNATFYILYSNDADKYYIGHTTEPIKERLRKHLSNHDGFTAKYKDWTIIYTEEYATKELAYQRERQVKAWKSRKKIARFFFYF</sequence>
<name>A0A1T5LLG7_9BACT</name>
<dbReference type="Proteomes" id="UP000190961">
    <property type="component" value="Unassembled WGS sequence"/>
</dbReference>
<evidence type="ECO:0000259" key="2">
    <source>
        <dbReference type="PROSITE" id="PS50164"/>
    </source>
</evidence>
<reference evidence="3 4" key="1">
    <citation type="submission" date="2017-02" db="EMBL/GenBank/DDBJ databases">
        <authorList>
            <person name="Peterson S.W."/>
        </authorList>
    </citation>
    <scope>NUCLEOTIDE SEQUENCE [LARGE SCALE GENOMIC DNA]</scope>
    <source>
        <strain evidence="3 4">DSM 25262</strain>
    </source>
</reference>
<keyword evidence="3" id="KW-0540">Nuclease</keyword>
<feature type="domain" description="GIY-YIG" evidence="2">
    <location>
        <begin position="1"/>
        <end position="77"/>
    </location>
</feature>
<evidence type="ECO:0000313" key="3">
    <source>
        <dbReference type="EMBL" id="SKC76802.1"/>
    </source>
</evidence>
<gene>
    <name evidence="3" type="ORF">SAMN05660236_3466</name>
</gene>
<dbReference type="PANTHER" id="PTHR34477:SF5">
    <property type="entry name" value="BSL5627 PROTEIN"/>
    <property type="match status" value="1"/>
</dbReference>
<dbReference type="EMBL" id="FUZU01000002">
    <property type="protein sequence ID" value="SKC76802.1"/>
    <property type="molecule type" value="Genomic_DNA"/>
</dbReference>
<organism evidence="3 4">
    <name type="scientific">Ohtaekwangia koreensis</name>
    <dbReference type="NCBI Taxonomy" id="688867"/>
    <lineage>
        <taxon>Bacteria</taxon>
        <taxon>Pseudomonadati</taxon>
        <taxon>Bacteroidota</taxon>
        <taxon>Cytophagia</taxon>
        <taxon>Cytophagales</taxon>
        <taxon>Fulvivirgaceae</taxon>
        <taxon>Ohtaekwangia</taxon>
    </lineage>
</organism>
<dbReference type="SUPFAM" id="SSF82771">
    <property type="entry name" value="GIY-YIG endonuclease"/>
    <property type="match status" value="1"/>
</dbReference>
<keyword evidence="3" id="KW-0255">Endonuclease</keyword>
<dbReference type="STRING" id="688867.SAMN05660236_3466"/>
<dbReference type="PROSITE" id="PS50164">
    <property type="entry name" value="GIY_YIG"/>
    <property type="match status" value="1"/>
</dbReference>
<dbReference type="Pfam" id="PF01541">
    <property type="entry name" value="GIY-YIG"/>
    <property type="match status" value="1"/>
</dbReference>
<dbReference type="CDD" id="cd10449">
    <property type="entry name" value="GIY-YIG_SLX1_like"/>
    <property type="match status" value="1"/>
</dbReference>
<proteinExistence type="inferred from homology"/>
<protein>
    <submittedName>
        <fullName evidence="3">Putative endonuclease</fullName>
    </submittedName>
</protein>
<dbReference type="RefSeq" id="WP_079687985.1">
    <property type="nucleotide sequence ID" value="NZ_FUZU01000002.1"/>
</dbReference>
<dbReference type="OrthoDB" id="1203060at2"/>
<dbReference type="AlphaFoldDB" id="A0A1T5LLG7"/>
<dbReference type="PANTHER" id="PTHR34477">
    <property type="entry name" value="UPF0213 PROTEIN YHBQ"/>
    <property type="match status" value="1"/>
</dbReference>
<evidence type="ECO:0000313" key="4">
    <source>
        <dbReference type="Proteomes" id="UP000190961"/>
    </source>
</evidence>
<comment type="similarity">
    <text evidence="1">Belongs to the UPF0213 family.</text>
</comment>